<protein>
    <submittedName>
        <fullName evidence="2">Uncharacterized protein</fullName>
    </submittedName>
</protein>
<dbReference type="EMBL" id="BKAG01000001">
    <property type="protein sequence ID" value="GEP40871.1"/>
    <property type="molecule type" value="Genomic_DNA"/>
</dbReference>
<dbReference type="RefSeq" id="WP_146848349.1">
    <property type="nucleotide sequence ID" value="NZ_BKAG01000001.1"/>
</dbReference>
<gene>
    <name evidence="2" type="ORF">BGE01nite_01620</name>
</gene>
<accession>A0A512M3H9</accession>
<evidence type="ECO:0000256" key="1">
    <source>
        <dbReference type="SAM" id="MobiDB-lite"/>
    </source>
</evidence>
<keyword evidence="3" id="KW-1185">Reference proteome</keyword>
<dbReference type="Proteomes" id="UP000321577">
    <property type="component" value="Unassembled WGS sequence"/>
</dbReference>
<evidence type="ECO:0000313" key="2">
    <source>
        <dbReference type="EMBL" id="GEP40871.1"/>
    </source>
</evidence>
<dbReference type="OrthoDB" id="9912398at2"/>
<evidence type="ECO:0000313" key="3">
    <source>
        <dbReference type="Proteomes" id="UP000321577"/>
    </source>
</evidence>
<sequence>MQQKLLSLRQTLELACQDLDEQIAALGSEPPPAPVKPAKVSTKPKPSQAHLDAAAEFTRRLFEADPKPVSPEPERLAFEERKEAVAQRHPTSVRVIEAIPEVDLDPTLEQATLEELNTALSAAFEQIAKNRIW</sequence>
<comment type="caution">
    <text evidence="2">The sequence shown here is derived from an EMBL/GenBank/DDBJ whole genome shotgun (WGS) entry which is preliminary data.</text>
</comment>
<proteinExistence type="predicted"/>
<feature type="region of interest" description="Disordered" evidence="1">
    <location>
        <begin position="25"/>
        <end position="51"/>
    </location>
</feature>
<reference evidence="2 3" key="1">
    <citation type="submission" date="2019-07" db="EMBL/GenBank/DDBJ databases">
        <title>Whole genome shotgun sequence of Brevifollis gellanilyticus NBRC 108608.</title>
        <authorList>
            <person name="Hosoyama A."/>
            <person name="Uohara A."/>
            <person name="Ohji S."/>
            <person name="Ichikawa N."/>
        </authorList>
    </citation>
    <scope>NUCLEOTIDE SEQUENCE [LARGE SCALE GENOMIC DNA]</scope>
    <source>
        <strain evidence="2 3">NBRC 108608</strain>
    </source>
</reference>
<name>A0A512M3H9_9BACT</name>
<dbReference type="AlphaFoldDB" id="A0A512M3H9"/>
<feature type="compositionally biased region" description="Low complexity" evidence="1">
    <location>
        <begin position="36"/>
        <end position="47"/>
    </location>
</feature>
<organism evidence="2 3">
    <name type="scientific">Brevifollis gellanilyticus</name>
    <dbReference type="NCBI Taxonomy" id="748831"/>
    <lineage>
        <taxon>Bacteria</taxon>
        <taxon>Pseudomonadati</taxon>
        <taxon>Verrucomicrobiota</taxon>
        <taxon>Verrucomicrobiia</taxon>
        <taxon>Verrucomicrobiales</taxon>
        <taxon>Verrucomicrobiaceae</taxon>
    </lineage>
</organism>